<comment type="caution">
    <text evidence="3">The sequence shown here is derived from an EMBL/GenBank/DDBJ whole genome shotgun (WGS) entry which is preliminary data.</text>
</comment>
<evidence type="ECO:0000256" key="2">
    <source>
        <dbReference type="SAM" id="Phobius"/>
    </source>
</evidence>
<feature type="compositionally biased region" description="Low complexity" evidence="1">
    <location>
        <begin position="113"/>
        <end position="128"/>
    </location>
</feature>
<evidence type="ECO:0000313" key="5">
    <source>
        <dbReference type="Proteomes" id="UP000663832"/>
    </source>
</evidence>
<sequence>MSTLNSLNLNQQIGQADNNQQEDHDNANQEQNEGADQNNNNQLNERDDQNLLNQNQQQQNHPVNNIQQHKKVGHSTIRHKQHQHANSHHHQPQNHQVHNGQQHQKHSQNAIHQKQQADQNNNTQQVNQDAIGHRQQQQQQQQDNQAVNKVQRQQQQQHRQSGCAQQHQQVGQGANAQHQHQMPSDDSRNSNLITLLHEGSPHLPPPPFALTICRFWQVPVGSEQNRIIKRNENDDPNYDFLRGNKAASDLDNKLTQYSGKYYYYEDEHYIYKLRIFRQEKLQREDIVVEEVEEDHEASQQLTQPSASSISTSLLIIDLVLFVYPIIVAICPIIKSYFNH</sequence>
<feature type="transmembrane region" description="Helical" evidence="2">
    <location>
        <begin position="313"/>
        <end position="333"/>
    </location>
</feature>
<feature type="compositionally biased region" description="Polar residues" evidence="1">
    <location>
        <begin position="170"/>
        <end position="182"/>
    </location>
</feature>
<evidence type="ECO:0000313" key="6">
    <source>
        <dbReference type="Proteomes" id="UP000663877"/>
    </source>
</evidence>
<organism evidence="3 6">
    <name type="scientific">Adineta steineri</name>
    <dbReference type="NCBI Taxonomy" id="433720"/>
    <lineage>
        <taxon>Eukaryota</taxon>
        <taxon>Metazoa</taxon>
        <taxon>Spiralia</taxon>
        <taxon>Gnathifera</taxon>
        <taxon>Rotifera</taxon>
        <taxon>Eurotatoria</taxon>
        <taxon>Bdelloidea</taxon>
        <taxon>Adinetida</taxon>
        <taxon>Adinetidae</taxon>
        <taxon>Adineta</taxon>
    </lineage>
</organism>
<feature type="compositionally biased region" description="Low complexity" evidence="1">
    <location>
        <begin position="28"/>
        <end position="43"/>
    </location>
</feature>
<protein>
    <submittedName>
        <fullName evidence="3">Uncharacterized protein</fullName>
    </submittedName>
</protein>
<dbReference type="EMBL" id="CAJNOI010000445">
    <property type="protein sequence ID" value="CAF1280702.1"/>
    <property type="molecule type" value="Genomic_DNA"/>
</dbReference>
<dbReference type="Proteomes" id="UP000663877">
    <property type="component" value="Unassembled WGS sequence"/>
</dbReference>
<keyword evidence="2" id="KW-1133">Transmembrane helix</keyword>
<proteinExistence type="predicted"/>
<dbReference type="EMBL" id="CAJNOM010000796">
    <property type="protein sequence ID" value="CAF1563730.1"/>
    <property type="molecule type" value="Genomic_DNA"/>
</dbReference>
<evidence type="ECO:0000313" key="3">
    <source>
        <dbReference type="EMBL" id="CAF1280702.1"/>
    </source>
</evidence>
<accession>A0A815C9N4</accession>
<keyword evidence="5" id="KW-1185">Reference proteome</keyword>
<feature type="region of interest" description="Disordered" evidence="1">
    <location>
        <begin position="68"/>
        <end position="189"/>
    </location>
</feature>
<feature type="compositionally biased region" description="Low complexity" evidence="1">
    <location>
        <begin position="135"/>
        <end position="169"/>
    </location>
</feature>
<feature type="compositionally biased region" description="Low complexity" evidence="1">
    <location>
        <begin position="93"/>
        <end position="102"/>
    </location>
</feature>
<feature type="region of interest" description="Disordered" evidence="1">
    <location>
        <begin position="17"/>
        <end position="45"/>
    </location>
</feature>
<evidence type="ECO:0000256" key="1">
    <source>
        <dbReference type="SAM" id="MobiDB-lite"/>
    </source>
</evidence>
<reference evidence="3" key="1">
    <citation type="submission" date="2021-02" db="EMBL/GenBank/DDBJ databases">
        <authorList>
            <person name="Nowell W R."/>
        </authorList>
    </citation>
    <scope>NUCLEOTIDE SEQUENCE</scope>
</reference>
<keyword evidence="2" id="KW-0812">Transmembrane</keyword>
<dbReference type="AlphaFoldDB" id="A0A815C9N4"/>
<dbReference type="Proteomes" id="UP000663832">
    <property type="component" value="Unassembled WGS sequence"/>
</dbReference>
<evidence type="ECO:0000313" key="4">
    <source>
        <dbReference type="EMBL" id="CAF1563730.1"/>
    </source>
</evidence>
<feature type="compositionally biased region" description="Basic residues" evidence="1">
    <location>
        <begin position="68"/>
        <end position="92"/>
    </location>
</feature>
<name>A0A815C9N4_9BILA</name>
<gene>
    <name evidence="3" type="ORF">BJG266_LOCUS31186</name>
    <name evidence="4" type="ORF">QVE165_LOCUS48141</name>
</gene>
<keyword evidence="2" id="KW-0472">Membrane</keyword>